<keyword evidence="5" id="KW-1185">Reference proteome</keyword>
<dbReference type="Proteomes" id="UP000481033">
    <property type="component" value="Unassembled WGS sequence"/>
</dbReference>
<dbReference type="PANTHER" id="PTHR43877">
    <property type="entry name" value="AMINOALKYLPHOSPHONATE N-ACETYLTRANSFERASE-RELATED-RELATED"/>
    <property type="match status" value="1"/>
</dbReference>
<gene>
    <name evidence="4" type="ORF">DXZ20_10510</name>
</gene>
<dbReference type="EMBL" id="QXHD01000004">
    <property type="protein sequence ID" value="NEZ56096.1"/>
    <property type="molecule type" value="Genomic_DNA"/>
</dbReference>
<reference evidence="4 5" key="1">
    <citation type="journal article" date="2020" name="Microb. Ecol.">
        <title>Ecogenomics of the Marine Benthic Filamentous Cyanobacterium Adonisia.</title>
        <authorList>
            <person name="Walter J.M."/>
            <person name="Coutinho F.H."/>
            <person name="Leomil L."/>
            <person name="Hargreaves P.I."/>
            <person name="Campeao M.E."/>
            <person name="Vieira V.V."/>
            <person name="Silva B.S."/>
            <person name="Fistarol G.O."/>
            <person name="Salomon P.S."/>
            <person name="Sawabe T."/>
            <person name="Mino S."/>
            <person name="Hosokawa M."/>
            <person name="Miyashita H."/>
            <person name="Maruyama F."/>
            <person name="van Verk M.C."/>
            <person name="Dutilh B.E."/>
            <person name="Thompson C.C."/>
            <person name="Thompson F.L."/>
        </authorList>
    </citation>
    <scope>NUCLEOTIDE SEQUENCE [LARGE SCALE GENOMIC DNA]</scope>
    <source>
        <strain evidence="4 5">CCMR0081</strain>
    </source>
</reference>
<dbReference type="CDD" id="cd04301">
    <property type="entry name" value="NAT_SF"/>
    <property type="match status" value="1"/>
</dbReference>
<dbReference type="SUPFAM" id="SSF55729">
    <property type="entry name" value="Acyl-CoA N-acyltransferases (Nat)"/>
    <property type="match status" value="1"/>
</dbReference>
<dbReference type="PANTHER" id="PTHR43877:SF1">
    <property type="entry name" value="ACETYLTRANSFERASE"/>
    <property type="match status" value="1"/>
</dbReference>
<organism evidence="4 5">
    <name type="scientific">Adonisia turfae CCMR0081</name>
    <dbReference type="NCBI Taxonomy" id="2292702"/>
    <lineage>
        <taxon>Bacteria</taxon>
        <taxon>Bacillati</taxon>
        <taxon>Cyanobacteriota</taxon>
        <taxon>Adonisia</taxon>
        <taxon>Adonisia turfae</taxon>
    </lineage>
</organism>
<dbReference type="InterPro" id="IPR050832">
    <property type="entry name" value="Bact_Acetyltransf"/>
</dbReference>
<evidence type="ECO:0000259" key="3">
    <source>
        <dbReference type="PROSITE" id="PS51186"/>
    </source>
</evidence>
<dbReference type="InterPro" id="IPR016181">
    <property type="entry name" value="Acyl_CoA_acyltransferase"/>
</dbReference>
<protein>
    <submittedName>
        <fullName evidence="4">GNAT family N-acetyltransferase</fullName>
    </submittedName>
</protein>
<accession>A0A6M0RIS6</accession>
<dbReference type="PROSITE" id="PS51186">
    <property type="entry name" value="GNAT"/>
    <property type="match status" value="1"/>
</dbReference>
<keyword evidence="2" id="KW-0012">Acyltransferase</keyword>
<dbReference type="InterPro" id="IPR000182">
    <property type="entry name" value="GNAT_dom"/>
</dbReference>
<sequence>MTLTIRPGSREDLPQVVDIYNHSGLEHDAVLTLADTEKWFSRVQQYPNYTLWVACFSEKVVGTFALLIMDNLVHHGSPSGIVEAVGVAPDLQGQGIGRRMMNVAIAQCRSAGCYKLTISTNLRRTAAHAFYESLGFTQHGYSYRVELS</sequence>
<dbReference type="Pfam" id="PF00583">
    <property type="entry name" value="Acetyltransf_1"/>
    <property type="match status" value="1"/>
</dbReference>
<dbReference type="Gene3D" id="3.40.630.30">
    <property type="match status" value="1"/>
</dbReference>
<evidence type="ECO:0000313" key="5">
    <source>
        <dbReference type="Proteomes" id="UP000481033"/>
    </source>
</evidence>
<evidence type="ECO:0000256" key="2">
    <source>
        <dbReference type="ARBA" id="ARBA00023315"/>
    </source>
</evidence>
<evidence type="ECO:0000313" key="4">
    <source>
        <dbReference type="EMBL" id="NEZ56096.1"/>
    </source>
</evidence>
<proteinExistence type="predicted"/>
<dbReference type="GO" id="GO:0016747">
    <property type="term" value="F:acyltransferase activity, transferring groups other than amino-acyl groups"/>
    <property type="evidence" value="ECO:0007669"/>
    <property type="project" value="InterPro"/>
</dbReference>
<keyword evidence="1 4" id="KW-0808">Transferase</keyword>
<dbReference type="AlphaFoldDB" id="A0A6M0RIS6"/>
<evidence type="ECO:0000256" key="1">
    <source>
        <dbReference type="ARBA" id="ARBA00022679"/>
    </source>
</evidence>
<comment type="caution">
    <text evidence="4">The sequence shown here is derived from an EMBL/GenBank/DDBJ whole genome shotgun (WGS) entry which is preliminary data.</text>
</comment>
<feature type="domain" description="N-acetyltransferase" evidence="3">
    <location>
        <begin position="3"/>
        <end position="148"/>
    </location>
</feature>
<dbReference type="RefSeq" id="WP_163698035.1">
    <property type="nucleotide sequence ID" value="NZ_QXHD01000004.1"/>
</dbReference>
<name>A0A6M0RIS6_9CYAN</name>